<accession>A0A7J8NM48</accession>
<comment type="caution">
    <text evidence="1">The sequence shown here is derived from an EMBL/GenBank/DDBJ whole genome shotgun (WGS) entry which is preliminary data.</text>
</comment>
<sequence length="29" mass="3647">MEEQERAEGRRCRYCRFVWNGVLCMVLRR</sequence>
<dbReference type="EMBL" id="JABEZZ010000001">
    <property type="protein sequence ID" value="MBA0577976.1"/>
    <property type="molecule type" value="Genomic_DNA"/>
</dbReference>
<gene>
    <name evidence="1" type="ORF">Gorai_020280</name>
</gene>
<organism evidence="1 2">
    <name type="scientific">Gossypium raimondii</name>
    <name type="common">Peruvian cotton</name>
    <name type="synonym">Gossypium klotzschianum subsp. raimondii</name>
    <dbReference type="NCBI Taxonomy" id="29730"/>
    <lineage>
        <taxon>Eukaryota</taxon>
        <taxon>Viridiplantae</taxon>
        <taxon>Streptophyta</taxon>
        <taxon>Embryophyta</taxon>
        <taxon>Tracheophyta</taxon>
        <taxon>Spermatophyta</taxon>
        <taxon>Magnoliopsida</taxon>
        <taxon>eudicotyledons</taxon>
        <taxon>Gunneridae</taxon>
        <taxon>Pentapetalae</taxon>
        <taxon>rosids</taxon>
        <taxon>malvids</taxon>
        <taxon>Malvales</taxon>
        <taxon>Malvaceae</taxon>
        <taxon>Malvoideae</taxon>
        <taxon>Gossypium</taxon>
    </lineage>
</organism>
<proteinExistence type="predicted"/>
<name>A0A7J8NM48_GOSRA</name>
<dbReference type="Proteomes" id="UP000593578">
    <property type="component" value="Unassembled WGS sequence"/>
</dbReference>
<evidence type="ECO:0000313" key="2">
    <source>
        <dbReference type="Proteomes" id="UP000593578"/>
    </source>
</evidence>
<dbReference type="AlphaFoldDB" id="A0A7J8NM48"/>
<evidence type="ECO:0000313" key="1">
    <source>
        <dbReference type="EMBL" id="MBA0577976.1"/>
    </source>
</evidence>
<protein>
    <submittedName>
        <fullName evidence="1">Uncharacterized protein</fullName>
    </submittedName>
</protein>
<reference evidence="1 2" key="1">
    <citation type="journal article" date="2019" name="Genome Biol. Evol.">
        <title>Insights into the evolution of the New World diploid cottons (Gossypium, subgenus Houzingenia) based on genome sequencing.</title>
        <authorList>
            <person name="Grover C.E."/>
            <person name="Arick M.A. 2nd"/>
            <person name="Thrash A."/>
            <person name="Conover J.L."/>
            <person name="Sanders W.S."/>
            <person name="Peterson D.G."/>
            <person name="Frelichowski J.E."/>
            <person name="Scheffler J.A."/>
            <person name="Scheffler B.E."/>
            <person name="Wendel J.F."/>
        </authorList>
    </citation>
    <scope>NUCLEOTIDE SEQUENCE [LARGE SCALE GENOMIC DNA]</scope>
    <source>
        <strain evidence="1">8</strain>
        <tissue evidence="1">Leaf</tissue>
    </source>
</reference>